<sequence length="125" mass="13598">MMLTMTPTATNSTKTVVIEGSITAEGNNQIPIEGIERIDLVVIDARGNSKTLTLHGVLFATLLQFNLLSAPAAVKHYYRVSFDRKQCAVQIDQQLNIKAAVATDIELYQVLSSAYDSRNGTRGLG</sequence>
<dbReference type="EMBL" id="BSXW01001041">
    <property type="protein sequence ID" value="GMF33086.1"/>
    <property type="molecule type" value="Genomic_DNA"/>
</dbReference>
<dbReference type="Proteomes" id="UP001165083">
    <property type="component" value="Unassembled WGS sequence"/>
</dbReference>
<gene>
    <name evidence="1" type="ORF">Plil01_001412600</name>
</gene>
<comment type="caution">
    <text evidence="1">The sequence shown here is derived from an EMBL/GenBank/DDBJ whole genome shotgun (WGS) entry which is preliminary data.</text>
</comment>
<proteinExistence type="predicted"/>
<reference evidence="1" key="1">
    <citation type="submission" date="2023-04" db="EMBL/GenBank/DDBJ databases">
        <title>Phytophthora lilii NBRC 32176.</title>
        <authorList>
            <person name="Ichikawa N."/>
            <person name="Sato H."/>
            <person name="Tonouchi N."/>
        </authorList>
    </citation>
    <scope>NUCLEOTIDE SEQUENCE</scope>
    <source>
        <strain evidence="1">NBRC 32176</strain>
    </source>
</reference>
<keyword evidence="2" id="KW-1185">Reference proteome</keyword>
<accession>A0A9W6X7M1</accession>
<dbReference type="AlphaFoldDB" id="A0A9W6X7M1"/>
<protein>
    <submittedName>
        <fullName evidence="1">Unnamed protein product</fullName>
    </submittedName>
</protein>
<evidence type="ECO:0000313" key="2">
    <source>
        <dbReference type="Proteomes" id="UP001165083"/>
    </source>
</evidence>
<organism evidence="1 2">
    <name type="scientific">Phytophthora lilii</name>
    <dbReference type="NCBI Taxonomy" id="2077276"/>
    <lineage>
        <taxon>Eukaryota</taxon>
        <taxon>Sar</taxon>
        <taxon>Stramenopiles</taxon>
        <taxon>Oomycota</taxon>
        <taxon>Peronosporomycetes</taxon>
        <taxon>Peronosporales</taxon>
        <taxon>Peronosporaceae</taxon>
        <taxon>Phytophthora</taxon>
    </lineage>
</organism>
<name>A0A9W6X7M1_9STRA</name>
<dbReference type="OrthoDB" id="124214at2759"/>
<evidence type="ECO:0000313" key="1">
    <source>
        <dbReference type="EMBL" id="GMF33086.1"/>
    </source>
</evidence>